<evidence type="ECO:0000313" key="2">
    <source>
        <dbReference type="EMBL" id="QNN53430.1"/>
    </source>
</evidence>
<sequence>MTTATSLNAHRLRAWLLRAPEEPRNQYQAAHAVSPPDERRHPWWQVMCLTGVDYFSTLGYQPGIAALAAGLLSPVATVVLVLVTLFGALPVYRRVAVESPHGQGSIAMLERLLSFWKGKLFVLALLGFALTDFLITMTLSAADATAHIVENPHVAGALDGHQVAITLGMLGLLAGVFLRGFGEAIGVAVALVVAYLALNLIVVSVALWQVSTNPALVTDWTRALSTSHGSLAGTIAVAVLVFPKLALGLSGFETGVAVMPHIRGDAADSEERPDGRIRGTRRLLTSAAAIMSFFLISSSFVTTLLIPQRQFEANGEANGRALAYLAHEYLGNGFGTVYDFSTVSILWFAGASALAGMLNLIPRYLPRYGMAPEWSAAVRPLVLLLTAVAFLVTWFFKADVNAQGGAYATGVLVLITSAAVAVTLSTWRAGRTRRALLFAVVSAVFVYTTFDNVVERPDGVRIAALFITAILSISFYSRVSRSTELRVTDVAFDAAADTFLRDCARRSIRLVAKEPDTAERTEYRQKIALLESDHELGDARDILFAEVTLVDPSDFASRLEVRGEVLHGQFRVLRMTSASVPNALAALALAARDRTGVIPHLYLEWTEGDPIANYLRFLLFGEGEVSRMTREVVRRSEPDRLRRPHVHVS</sequence>
<feature type="transmembrane region" description="Helical" evidence="1">
    <location>
        <begin position="283"/>
        <end position="306"/>
    </location>
</feature>
<feature type="transmembrane region" description="Helical" evidence="1">
    <location>
        <begin position="345"/>
        <end position="365"/>
    </location>
</feature>
<feature type="transmembrane region" description="Helical" evidence="1">
    <location>
        <begin position="460"/>
        <end position="477"/>
    </location>
</feature>
<feature type="transmembrane region" description="Helical" evidence="1">
    <location>
        <begin position="230"/>
        <end position="252"/>
    </location>
</feature>
<feature type="transmembrane region" description="Helical" evidence="1">
    <location>
        <begin position="64"/>
        <end position="89"/>
    </location>
</feature>
<feature type="transmembrane region" description="Helical" evidence="1">
    <location>
        <begin position="402"/>
        <end position="424"/>
    </location>
</feature>
<name>A0A7G9RCV5_9ACTN</name>
<gene>
    <name evidence="2" type="ORF">H9L09_02960</name>
</gene>
<feature type="transmembrane region" description="Helical" evidence="1">
    <location>
        <begin position="377"/>
        <end position="396"/>
    </location>
</feature>
<feature type="transmembrane region" description="Helical" evidence="1">
    <location>
        <begin position="161"/>
        <end position="178"/>
    </location>
</feature>
<keyword evidence="3" id="KW-1185">Reference proteome</keyword>
<dbReference type="EMBL" id="CP060713">
    <property type="protein sequence ID" value="QNN53430.1"/>
    <property type="molecule type" value="Genomic_DNA"/>
</dbReference>
<proteinExistence type="predicted"/>
<evidence type="ECO:0000313" key="3">
    <source>
        <dbReference type="Proteomes" id="UP000515947"/>
    </source>
</evidence>
<keyword evidence="1" id="KW-1133">Transmembrane helix</keyword>
<keyword evidence="1" id="KW-0812">Transmembrane</keyword>
<accession>A0A7G9RCV5</accession>
<evidence type="ECO:0000256" key="1">
    <source>
        <dbReference type="SAM" id="Phobius"/>
    </source>
</evidence>
<organism evidence="2 3">
    <name type="scientific">Nocardioides mesophilus</name>
    <dbReference type="NCBI Taxonomy" id="433659"/>
    <lineage>
        <taxon>Bacteria</taxon>
        <taxon>Bacillati</taxon>
        <taxon>Actinomycetota</taxon>
        <taxon>Actinomycetes</taxon>
        <taxon>Propionibacteriales</taxon>
        <taxon>Nocardioidaceae</taxon>
        <taxon>Nocardioides</taxon>
    </lineage>
</organism>
<dbReference type="KEGG" id="nmes:H9L09_02960"/>
<feature type="transmembrane region" description="Helical" evidence="1">
    <location>
        <begin position="185"/>
        <end position="210"/>
    </location>
</feature>
<dbReference type="AlphaFoldDB" id="A0A7G9RCV5"/>
<feature type="transmembrane region" description="Helical" evidence="1">
    <location>
        <begin position="436"/>
        <end position="454"/>
    </location>
</feature>
<keyword evidence="1" id="KW-0472">Membrane</keyword>
<reference evidence="2 3" key="1">
    <citation type="submission" date="2020-08" db="EMBL/GenBank/DDBJ databases">
        <title>Genome sequence of Nocardioides mesophilus KACC 16243T.</title>
        <authorList>
            <person name="Hyun D.-W."/>
            <person name="Bae J.-W."/>
        </authorList>
    </citation>
    <scope>NUCLEOTIDE SEQUENCE [LARGE SCALE GENOMIC DNA]</scope>
    <source>
        <strain evidence="2 3">KACC 16243</strain>
    </source>
</reference>
<dbReference type="RefSeq" id="WP_187579272.1">
    <property type="nucleotide sequence ID" value="NZ_CP060713.1"/>
</dbReference>
<dbReference type="Proteomes" id="UP000515947">
    <property type="component" value="Chromosome"/>
</dbReference>
<protein>
    <submittedName>
        <fullName evidence="2">Amino acid transporter</fullName>
    </submittedName>
</protein>
<feature type="transmembrane region" description="Helical" evidence="1">
    <location>
        <begin position="120"/>
        <end position="141"/>
    </location>
</feature>